<reference evidence="1" key="1">
    <citation type="journal article" date="2014" name="Int. J. Syst. Evol. Microbiol.">
        <title>Complete genome sequence of Corynebacterium casei LMG S-19264T (=DSM 44701T), isolated from a smear-ripened cheese.</title>
        <authorList>
            <consortium name="US DOE Joint Genome Institute (JGI-PGF)"/>
            <person name="Walter F."/>
            <person name="Albersmeier A."/>
            <person name="Kalinowski J."/>
            <person name="Ruckert C."/>
        </authorList>
    </citation>
    <scope>NUCLEOTIDE SEQUENCE</scope>
    <source>
        <strain evidence="1">VKM B-1513</strain>
    </source>
</reference>
<comment type="caution">
    <text evidence="1">The sequence shown here is derived from an EMBL/GenBank/DDBJ whole genome shotgun (WGS) entry which is preliminary data.</text>
</comment>
<gene>
    <name evidence="1" type="ORF">GCM10017621_21930</name>
</gene>
<accession>A0A9W6IP27</accession>
<sequence length="161" mass="16986">MTSGFRLLLALFLAAGALALGLTGSERRQTASVDRDARIAQPVDPWTADEVDALVGRIVASGLYPDAEPLGDMAVAVDTDTDALGIDAVEAAFADPALAAFLNRGDGWTICIAREDGSCRMLQIGDVLADNWQVAAISATSVTFEREGRTRTLDAYPSREG</sequence>
<protein>
    <submittedName>
        <fullName evidence="1">Uncharacterized protein</fullName>
    </submittedName>
</protein>
<name>A0A9W6IP27_9PROT</name>
<evidence type="ECO:0000313" key="1">
    <source>
        <dbReference type="EMBL" id="GLK52685.1"/>
    </source>
</evidence>
<dbReference type="AlphaFoldDB" id="A0A9W6IP27"/>
<evidence type="ECO:0000313" key="2">
    <source>
        <dbReference type="Proteomes" id="UP001143486"/>
    </source>
</evidence>
<dbReference type="RefSeq" id="WP_271187047.1">
    <property type="nucleotide sequence ID" value="NZ_BSFE01000005.1"/>
</dbReference>
<proteinExistence type="predicted"/>
<organism evidence="1 2">
    <name type="scientific">Maricaulis virginensis</name>
    <dbReference type="NCBI Taxonomy" id="144022"/>
    <lineage>
        <taxon>Bacteria</taxon>
        <taxon>Pseudomonadati</taxon>
        <taxon>Pseudomonadota</taxon>
        <taxon>Alphaproteobacteria</taxon>
        <taxon>Maricaulales</taxon>
        <taxon>Maricaulaceae</taxon>
        <taxon>Maricaulis</taxon>
    </lineage>
</organism>
<dbReference type="Proteomes" id="UP001143486">
    <property type="component" value="Unassembled WGS sequence"/>
</dbReference>
<dbReference type="EMBL" id="BSFE01000005">
    <property type="protein sequence ID" value="GLK52685.1"/>
    <property type="molecule type" value="Genomic_DNA"/>
</dbReference>
<reference evidence="1" key="2">
    <citation type="submission" date="2023-01" db="EMBL/GenBank/DDBJ databases">
        <authorList>
            <person name="Sun Q."/>
            <person name="Evtushenko L."/>
        </authorList>
    </citation>
    <scope>NUCLEOTIDE SEQUENCE</scope>
    <source>
        <strain evidence="1">VKM B-1513</strain>
    </source>
</reference>
<keyword evidence="2" id="KW-1185">Reference proteome</keyword>